<sequence>MSSPVAHDPTAAHWRSLPHEFKPDFILNQTDGLRVAMLVEILLAEDARGQRDDETDKKYETYLLERIFGAYHGTGQVRPVNLARGKRGRNGALLSLEDVRRFMDAVYEGSSGAEVTCVCRAAATKRRAASLAEDGFPFPSIPPTATMLQGLRAMTQALESLKPVDEGNSGAEDTGASFSGRGEVFSAERMAYANYLKIECGVSMEKLPMVLALTHLFWLGEEPRADQLPSVRTCDAAFQQLEGMEDYICAQLVHYTLKHRPDTM</sequence>
<name>A0A382USD4_9ZZZZ</name>
<reference evidence="1" key="1">
    <citation type="submission" date="2018-05" db="EMBL/GenBank/DDBJ databases">
        <authorList>
            <person name="Lanie J.A."/>
            <person name="Ng W.-L."/>
            <person name="Kazmierczak K.M."/>
            <person name="Andrzejewski T.M."/>
            <person name="Davidsen T.M."/>
            <person name="Wayne K.J."/>
            <person name="Tettelin H."/>
            <person name="Glass J.I."/>
            <person name="Rusch D."/>
            <person name="Podicherti R."/>
            <person name="Tsui H.-C.T."/>
            <person name="Winkler M.E."/>
        </authorList>
    </citation>
    <scope>NUCLEOTIDE SEQUENCE</scope>
</reference>
<dbReference type="AlphaFoldDB" id="A0A382USD4"/>
<accession>A0A382USD4</accession>
<protein>
    <submittedName>
        <fullName evidence="1">Uncharacterized protein</fullName>
    </submittedName>
</protein>
<feature type="non-terminal residue" evidence="1">
    <location>
        <position position="264"/>
    </location>
</feature>
<organism evidence="1">
    <name type="scientific">marine metagenome</name>
    <dbReference type="NCBI Taxonomy" id="408172"/>
    <lineage>
        <taxon>unclassified sequences</taxon>
        <taxon>metagenomes</taxon>
        <taxon>ecological metagenomes</taxon>
    </lineage>
</organism>
<evidence type="ECO:0000313" key="1">
    <source>
        <dbReference type="EMBL" id="SVD36608.1"/>
    </source>
</evidence>
<proteinExistence type="predicted"/>
<dbReference type="EMBL" id="UINC01146084">
    <property type="protein sequence ID" value="SVD36608.1"/>
    <property type="molecule type" value="Genomic_DNA"/>
</dbReference>
<gene>
    <name evidence="1" type="ORF">METZ01_LOCUS389462</name>
</gene>